<accession>A0A963YW83</accession>
<reference evidence="1" key="2">
    <citation type="submission" date="2021-01" db="EMBL/GenBank/DDBJ databases">
        <authorList>
            <person name="Mieszkin S."/>
            <person name="Pouder E."/>
            <person name="Alain K."/>
        </authorList>
    </citation>
    <scope>NUCLEOTIDE SEQUENCE</scope>
    <source>
        <strain evidence="1">HW T2.11</strain>
    </source>
</reference>
<dbReference type="EMBL" id="JAESVB010000028">
    <property type="protein sequence ID" value="MCB8878284.1"/>
    <property type="molecule type" value="Genomic_DNA"/>
</dbReference>
<sequence length="172" mass="20257">MFENIRPLLDLDFHLDAKDTHVTLRNKGLGVAVITAVMATKIDPATKIRRQNRDPYRLLTFDEQFDWNMCTTFPDGRLRYLRPGDGYILFHIDKKYLLSQQRKRPWIRDESIDDICHGIHHQIGQMLLKVELENVRGDKMPPFEFDFRQFFPLPGMPYPRLLNAGKSENLQS</sequence>
<comment type="caution">
    <text evidence="1">The sequence shown here is derived from an EMBL/GenBank/DDBJ whole genome shotgun (WGS) entry which is preliminary data.</text>
</comment>
<evidence type="ECO:0000313" key="2">
    <source>
        <dbReference type="Proteomes" id="UP000708298"/>
    </source>
</evidence>
<name>A0A963YW83_9PROT</name>
<dbReference type="Proteomes" id="UP000708298">
    <property type="component" value="Unassembled WGS sequence"/>
</dbReference>
<protein>
    <submittedName>
        <fullName evidence="1">Uncharacterized protein</fullName>
    </submittedName>
</protein>
<reference evidence="1" key="1">
    <citation type="journal article" date="2021" name="Microorganisms">
        <title>Acidisoma silvae sp. nov. and Acidisomacellulosilytica sp. nov., Two Acidophilic Bacteria Isolated from Decaying Wood, Hydrolyzing Cellulose and Producing Poly-3-hydroxybutyrate.</title>
        <authorList>
            <person name="Mieszkin S."/>
            <person name="Pouder E."/>
            <person name="Uroz S."/>
            <person name="Simon-Colin C."/>
            <person name="Alain K."/>
        </authorList>
    </citation>
    <scope>NUCLEOTIDE SEQUENCE</scope>
    <source>
        <strain evidence="1">HW T2.11</strain>
    </source>
</reference>
<keyword evidence="2" id="KW-1185">Reference proteome</keyword>
<evidence type="ECO:0000313" key="1">
    <source>
        <dbReference type="EMBL" id="MCB8878284.1"/>
    </source>
</evidence>
<dbReference type="AlphaFoldDB" id="A0A963YW83"/>
<organism evidence="1 2">
    <name type="scientific">Acidisoma silvae</name>
    <dbReference type="NCBI Taxonomy" id="2802396"/>
    <lineage>
        <taxon>Bacteria</taxon>
        <taxon>Pseudomonadati</taxon>
        <taxon>Pseudomonadota</taxon>
        <taxon>Alphaproteobacteria</taxon>
        <taxon>Acetobacterales</taxon>
        <taxon>Acidocellaceae</taxon>
        <taxon>Acidisoma</taxon>
    </lineage>
</organism>
<gene>
    <name evidence="1" type="ORF">ASILVAE211_24105</name>
</gene>
<dbReference type="RefSeq" id="WP_227323932.1">
    <property type="nucleotide sequence ID" value="NZ_JAESVB010000028.1"/>
</dbReference>
<proteinExistence type="predicted"/>